<dbReference type="AlphaFoldDB" id="A0A3P7JE85"/>
<protein>
    <recommendedName>
        <fullName evidence="1">Apple domain-containing protein</fullName>
    </recommendedName>
</protein>
<dbReference type="CDD" id="cd01099">
    <property type="entry name" value="PAN_AP_HGF"/>
    <property type="match status" value="2"/>
</dbReference>
<dbReference type="OrthoDB" id="6423981at2759"/>
<dbReference type="InterPro" id="IPR052774">
    <property type="entry name" value="Celegans_DevNeuronal_Protein"/>
</dbReference>
<dbReference type="Proteomes" id="UP000270094">
    <property type="component" value="Unassembled WGS sequence"/>
</dbReference>
<accession>A0A3P7JE85</accession>
<dbReference type="PANTHER" id="PTHR47327:SF1">
    <property type="entry name" value="RE15579P"/>
    <property type="match status" value="1"/>
</dbReference>
<dbReference type="EMBL" id="UYYB01101623">
    <property type="protein sequence ID" value="VDM78339.1"/>
    <property type="molecule type" value="Genomic_DNA"/>
</dbReference>
<name>A0A3P7JE85_STRVU</name>
<dbReference type="Gene3D" id="3.50.4.10">
    <property type="entry name" value="Hepatocyte Growth Factor"/>
    <property type="match status" value="2"/>
</dbReference>
<dbReference type="SUPFAM" id="SSF57414">
    <property type="entry name" value="Hairpin loop containing domain-like"/>
    <property type="match status" value="2"/>
</dbReference>
<dbReference type="GO" id="GO:0009653">
    <property type="term" value="P:anatomical structure morphogenesis"/>
    <property type="evidence" value="ECO:0007669"/>
    <property type="project" value="TreeGrafter"/>
</dbReference>
<dbReference type="PROSITE" id="PS50948">
    <property type="entry name" value="PAN"/>
    <property type="match status" value="2"/>
</dbReference>
<dbReference type="PANTHER" id="PTHR47327">
    <property type="entry name" value="FI18240P1-RELATED"/>
    <property type="match status" value="1"/>
</dbReference>
<organism evidence="2 3">
    <name type="scientific">Strongylus vulgaris</name>
    <name type="common">Blood worm</name>
    <dbReference type="NCBI Taxonomy" id="40348"/>
    <lineage>
        <taxon>Eukaryota</taxon>
        <taxon>Metazoa</taxon>
        <taxon>Ecdysozoa</taxon>
        <taxon>Nematoda</taxon>
        <taxon>Chromadorea</taxon>
        <taxon>Rhabditida</taxon>
        <taxon>Rhabditina</taxon>
        <taxon>Rhabditomorpha</taxon>
        <taxon>Strongyloidea</taxon>
        <taxon>Strongylidae</taxon>
        <taxon>Strongylus</taxon>
    </lineage>
</organism>
<feature type="domain" description="Apple" evidence="1">
    <location>
        <begin position="114"/>
        <end position="194"/>
    </location>
</feature>
<evidence type="ECO:0000313" key="2">
    <source>
        <dbReference type="EMBL" id="VDM78339.1"/>
    </source>
</evidence>
<feature type="domain" description="Apple" evidence="1">
    <location>
        <begin position="19"/>
        <end position="96"/>
    </location>
</feature>
<keyword evidence="3" id="KW-1185">Reference proteome</keyword>
<proteinExistence type="predicted"/>
<dbReference type="Pfam" id="PF00024">
    <property type="entry name" value="PAN_1"/>
    <property type="match status" value="2"/>
</dbReference>
<dbReference type="SMART" id="SM00473">
    <property type="entry name" value="PAN_AP"/>
    <property type="match status" value="2"/>
</dbReference>
<gene>
    <name evidence="2" type="ORF">SVUK_LOCUS13337</name>
</gene>
<evidence type="ECO:0000313" key="3">
    <source>
        <dbReference type="Proteomes" id="UP000270094"/>
    </source>
</evidence>
<sequence length="341" mass="38429">MLLVFLLLPSLCWAALEDCFERIRNHTLIGTTVVTLDDVTLAQCQHACLEAKKQSCRSLMYHAAKKRCYMNSEDMKTRASQFFPILEAVDYYHRTCYYKPSSPVKRESVFEDSCYEIIKGKVLIGIVDQLIQDVTSLDQCKRRCQKSKEASDIICKSAIYYEKDRECIIASQSRMDIPDLFIEDDQAVYIENTCLNQSGANMKKLKNMAETVSETTQQTTTSTTEPHNIVELSGYETPSETVSNELQADVITTSTPTTTITTTTTTEIPTTSFDAKVIDSYNVDPVVKSPPTTGYGRRLRDSRVKDCFTALDLCALSSMHIIDGGSMQELDGIVYHNRHDC</sequence>
<evidence type="ECO:0000259" key="1">
    <source>
        <dbReference type="PROSITE" id="PS50948"/>
    </source>
</evidence>
<dbReference type="InterPro" id="IPR003609">
    <property type="entry name" value="Pan_app"/>
</dbReference>
<reference evidence="2 3" key="1">
    <citation type="submission" date="2018-11" db="EMBL/GenBank/DDBJ databases">
        <authorList>
            <consortium name="Pathogen Informatics"/>
        </authorList>
    </citation>
    <scope>NUCLEOTIDE SEQUENCE [LARGE SCALE GENOMIC DNA]</scope>
</reference>